<gene>
    <name evidence="5" type="ORF">EES38_12420</name>
</gene>
<evidence type="ECO:0000256" key="3">
    <source>
        <dbReference type="ARBA" id="ARBA00022729"/>
    </source>
</evidence>
<evidence type="ECO:0000256" key="4">
    <source>
        <dbReference type="SAM" id="SignalP"/>
    </source>
</evidence>
<accession>A0A3N9TGC3</accession>
<dbReference type="OrthoDB" id="9762335at2"/>
<comment type="similarity">
    <text evidence="1">Belongs to the bacterial solute-binding protein 1 family.</text>
</comment>
<sequence>MKYSNSALLIYLTVASNYALATPTEVKVWRHQTGDEEMQASAAMVERFNQSQDKWKVVVESIPEGAYNESITAAAMAHQLPCAMTIDQPTVPSFAWSGFIRPLDSLLDKKDYETVLDGGKGLYKGHLYSLGQFDVALVMFSRYSILKKYGIRIPTMDKPWNKQEFNAVLATLKASGDFLYPLDLNAAWSGEWPSYGWGPLLQSFGGDLIDRSNYIQADGVLNGDNAVKFAKWFKNLVDNNYIDKKPANDKGFVTGRVAIHYTGSWSAEDYRKAYGDDLAILPPPDLGNGPVIGGGSWQWSITQSCPTPQGAAAFISFIMQPEEIAKFVDKTNLVPTKPEAASISKNYKTDGQWNLFYKFSSSYTKTRPATPAYPVISNSFDQAMRNIIDGGDPLDALDMAVDNIEQNIKANQGYGFDL</sequence>
<evidence type="ECO:0000313" key="5">
    <source>
        <dbReference type="EMBL" id="RQW62525.1"/>
    </source>
</evidence>
<dbReference type="GO" id="GO:0055052">
    <property type="term" value="C:ATP-binding cassette (ABC) transporter complex, substrate-binding subunit-containing"/>
    <property type="evidence" value="ECO:0007669"/>
    <property type="project" value="TreeGrafter"/>
</dbReference>
<dbReference type="Gene3D" id="3.40.190.10">
    <property type="entry name" value="Periplasmic binding protein-like II"/>
    <property type="match status" value="1"/>
</dbReference>
<dbReference type="Pfam" id="PF13416">
    <property type="entry name" value="SBP_bac_8"/>
    <property type="match status" value="1"/>
</dbReference>
<keyword evidence="2" id="KW-0813">Transport</keyword>
<feature type="chain" id="PRO_5018188230" evidence="4">
    <location>
        <begin position="22"/>
        <end position="418"/>
    </location>
</feature>
<dbReference type="Proteomes" id="UP000281112">
    <property type="component" value="Unassembled WGS sequence"/>
</dbReference>
<keyword evidence="3 4" id="KW-0732">Signal</keyword>
<dbReference type="RefSeq" id="WP_124937520.1">
    <property type="nucleotide sequence ID" value="NZ_RJVQ01000005.1"/>
</dbReference>
<proteinExistence type="inferred from homology"/>
<feature type="signal peptide" evidence="4">
    <location>
        <begin position="1"/>
        <end position="21"/>
    </location>
</feature>
<protein>
    <submittedName>
        <fullName evidence="5">Extracellular solute-binding protein</fullName>
    </submittedName>
</protein>
<evidence type="ECO:0000313" key="6">
    <source>
        <dbReference type="Proteomes" id="UP000281112"/>
    </source>
</evidence>
<dbReference type="SUPFAM" id="SSF53850">
    <property type="entry name" value="Periplasmic binding protein-like II"/>
    <property type="match status" value="1"/>
</dbReference>
<evidence type="ECO:0000256" key="1">
    <source>
        <dbReference type="ARBA" id="ARBA00008520"/>
    </source>
</evidence>
<dbReference type="GO" id="GO:0015768">
    <property type="term" value="P:maltose transport"/>
    <property type="evidence" value="ECO:0007669"/>
    <property type="project" value="TreeGrafter"/>
</dbReference>
<dbReference type="PANTHER" id="PTHR30061:SF50">
    <property type="entry name" value="MALTOSE_MALTODEXTRIN-BINDING PERIPLASMIC PROTEIN"/>
    <property type="match status" value="1"/>
</dbReference>
<evidence type="ECO:0000256" key="2">
    <source>
        <dbReference type="ARBA" id="ARBA00022448"/>
    </source>
</evidence>
<dbReference type="GO" id="GO:0042956">
    <property type="term" value="P:maltodextrin transmembrane transport"/>
    <property type="evidence" value="ECO:0007669"/>
    <property type="project" value="TreeGrafter"/>
</dbReference>
<dbReference type="EMBL" id="RJVQ01000005">
    <property type="protein sequence ID" value="RQW62525.1"/>
    <property type="molecule type" value="Genomic_DNA"/>
</dbReference>
<dbReference type="PANTHER" id="PTHR30061">
    <property type="entry name" value="MALTOSE-BINDING PERIPLASMIC PROTEIN"/>
    <property type="match status" value="1"/>
</dbReference>
<name>A0A3N9TGC3_9VIBR</name>
<dbReference type="AlphaFoldDB" id="A0A3N9TGC3"/>
<dbReference type="InterPro" id="IPR006059">
    <property type="entry name" value="SBP"/>
</dbReference>
<reference evidence="5 6" key="1">
    <citation type="submission" date="2018-11" db="EMBL/GenBank/DDBJ databases">
        <title>Vibrio LJC006 sp. nov., isolated from seawater during the bloom of the enteromorpha.</title>
        <authorList>
            <person name="Liang J."/>
        </authorList>
    </citation>
    <scope>NUCLEOTIDE SEQUENCE [LARGE SCALE GENOMIC DNA]</scope>
    <source>
        <strain evidence="5 6">LJC006</strain>
    </source>
</reference>
<keyword evidence="6" id="KW-1185">Reference proteome</keyword>
<comment type="caution">
    <text evidence="5">The sequence shown here is derived from an EMBL/GenBank/DDBJ whole genome shotgun (WGS) entry which is preliminary data.</text>
</comment>
<organism evidence="5 6">
    <name type="scientific">Vibrio viridaestus</name>
    <dbReference type="NCBI Taxonomy" id="2487322"/>
    <lineage>
        <taxon>Bacteria</taxon>
        <taxon>Pseudomonadati</taxon>
        <taxon>Pseudomonadota</taxon>
        <taxon>Gammaproteobacteria</taxon>
        <taxon>Vibrionales</taxon>
        <taxon>Vibrionaceae</taxon>
        <taxon>Vibrio</taxon>
    </lineage>
</organism>
<dbReference type="GO" id="GO:1901982">
    <property type="term" value="F:maltose binding"/>
    <property type="evidence" value="ECO:0007669"/>
    <property type="project" value="TreeGrafter"/>
</dbReference>